<proteinExistence type="inferred from homology"/>
<dbReference type="EC" id="2.6.1.-" evidence="8"/>
<dbReference type="HOGENOM" id="CLU_017584_0_6_4"/>
<dbReference type="PANTHER" id="PTHR42790:SF19">
    <property type="entry name" value="KYNURENINE_ALPHA-AMINOADIPATE AMINOTRANSFERASE, MITOCHONDRIAL"/>
    <property type="match status" value="1"/>
</dbReference>
<dbReference type="eggNOG" id="COG1167">
    <property type="taxonomic scope" value="Bacteria"/>
</dbReference>
<dbReference type="InterPro" id="IPR050859">
    <property type="entry name" value="Class-I_PLP-dep_aminotransf"/>
</dbReference>
<dbReference type="InterPro" id="IPR004839">
    <property type="entry name" value="Aminotransferase_I/II_large"/>
</dbReference>
<dbReference type="GO" id="GO:0030170">
    <property type="term" value="F:pyridoxal phosphate binding"/>
    <property type="evidence" value="ECO:0007669"/>
    <property type="project" value="InterPro"/>
</dbReference>
<dbReference type="Gene3D" id="3.40.640.10">
    <property type="entry name" value="Type I PLP-dependent aspartate aminotransferase-like (Major domain)"/>
    <property type="match status" value="1"/>
</dbReference>
<dbReference type="SUPFAM" id="SSF53383">
    <property type="entry name" value="PLP-dependent transferases"/>
    <property type="match status" value="1"/>
</dbReference>
<evidence type="ECO:0000313" key="8">
    <source>
        <dbReference type="EMBL" id="ABF09390.1"/>
    </source>
</evidence>
<evidence type="ECO:0000256" key="6">
    <source>
        <dbReference type="ARBA" id="ARBA00022898"/>
    </source>
</evidence>
<gene>
    <name evidence="8" type="ordered locus">Rmet_2513</name>
</gene>
<comment type="similarity">
    <text evidence="2">Belongs to the class-I pyridoxal-phosphate-dependent aminotransferase family.</text>
</comment>
<evidence type="ECO:0000259" key="7">
    <source>
        <dbReference type="Pfam" id="PF00155"/>
    </source>
</evidence>
<protein>
    <submittedName>
        <fullName evidence="8">Aminotransferase family protein</fullName>
        <ecNumber evidence="8">2.6.1.-</ecNumber>
    </submittedName>
</protein>
<comment type="cofactor">
    <cofactor evidence="1">
        <name>pyridoxal 5'-phosphate</name>
        <dbReference type="ChEBI" id="CHEBI:597326"/>
    </cofactor>
</comment>
<sequence>MNSPTTRPIMKWAISRRAQQLTSSAIREILKVTERPEVISFAGGLPSPASFPVAAMEAAVARVFADNPQSALQYAATEGFMPLREFVAKRYNVDVERVMITTGSQQALDLIAKVMIDPGSPVLVETPSYLGALQAFSLFEPEFVSIPSDEKGLIPEALTPELTAGARFLYALPNFQNPTGRRLPLERRQELVKRAKELGVLLVEDDPYGELSYSGNQLPSLLSMNPDGVIYMGSFSKILAPGMRLGFVIAPPDLHFKLCQAKQASDLHTPTFTQRIAYETIKDGLLEQHIPTIRELYGKQCAFMLDALKRHMPAGVTWNAPEGGMFIWVELPEGLDSMKILEEAVRRNVAYVPGAPFYAGSPRKNTLRLAFVTVSAERIEQGVSILGEVFREAIAQAAPQARAA</sequence>
<dbReference type="InterPro" id="IPR015421">
    <property type="entry name" value="PyrdxlP-dep_Trfase_major"/>
</dbReference>
<name>Q1LKD6_CUPMC</name>
<comment type="subunit">
    <text evidence="3">Homodimer.</text>
</comment>
<reference evidence="9" key="1">
    <citation type="journal article" date="2010" name="PLoS ONE">
        <title>The complete genome sequence of Cupriavidus metallidurans strain CH34, a master survivalist in harsh and anthropogenic environments.</title>
        <authorList>
            <person name="Janssen P.J."/>
            <person name="Van Houdt R."/>
            <person name="Moors H."/>
            <person name="Monsieurs P."/>
            <person name="Morin N."/>
            <person name="Michaux A."/>
            <person name="Benotmane M.A."/>
            <person name="Leys N."/>
            <person name="Vallaeys T."/>
            <person name="Lapidus A."/>
            <person name="Monchy S."/>
            <person name="Medigue C."/>
            <person name="Taghavi S."/>
            <person name="McCorkle S."/>
            <person name="Dunn J."/>
            <person name="van der Lelie D."/>
            <person name="Mergeay M."/>
        </authorList>
    </citation>
    <scope>NUCLEOTIDE SEQUENCE [LARGE SCALE GENOMIC DNA]</scope>
    <source>
        <strain evidence="9">ATCC 43123 / DSM 2839 / NBRC 102507 / CH34</strain>
    </source>
</reference>
<evidence type="ECO:0000256" key="1">
    <source>
        <dbReference type="ARBA" id="ARBA00001933"/>
    </source>
</evidence>
<evidence type="ECO:0000256" key="5">
    <source>
        <dbReference type="ARBA" id="ARBA00022679"/>
    </source>
</evidence>
<organism evidence="8 9">
    <name type="scientific">Cupriavidus metallidurans (strain ATCC 43123 / DSM 2839 / NBRC 102507 / CH34)</name>
    <name type="common">Ralstonia metallidurans</name>
    <dbReference type="NCBI Taxonomy" id="266264"/>
    <lineage>
        <taxon>Bacteria</taxon>
        <taxon>Pseudomonadati</taxon>
        <taxon>Pseudomonadota</taxon>
        <taxon>Betaproteobacteria</taxon>
        <taxon>Burkholderiales</taxon>
        <taxon>Burkholderiaceae</taxon>
        <taxon>Cupriavidus</taxon>
    </lineage>
</organism>
<evidence type="ECO:0000313" key="9">
    <source>
        <dbReference type="Proteomes" id="UP000002429"/>
    </source>
</evidence>
<dbReference type="FunFam" id="3.40.640.10:FF:000053">
    <property type="entry name" value="Aminotransferase, class I"/>
    <property type="match status" value="1"/>
</dbReference>
<dbReference type="InterPro" id="IPR015424">
    <property type="entry name" value="PyrdxlP-dep_Trfase"/>
</dbReference>
<dbReference type="EMBL" id="CP000352">
    <property type="protein sequence ID" value="ABF09390.1"/>
    <property type="molecule type" value="Genomic_DNA"/>
</dbReference>
<keyword evidence="4 8" id="KW-0032">Aminotransferase</keyword>
<dbReference type="STRING" id="266264.Rmet_2513"/>
<dbReference type="GO" id="GO:0008483">
    <property type="term" value="F:transaminase activity"/>
    <property type="evidence" value="ECO:0007669"/>
    <property type="project" value="UniProtKB-KW"/>
</dbReference>
<feature type="domain" description="Aminotransferase class I/classII large" evidence="7">
    <location>
        <begin position="55"/>
        <end position="384"/>
    </location>
</feature>
<dbReference type="KEGG" id="rme:Rmet_2513"/>
<keyword evidence="6" id="KW-0663">Pyridoxal phosphate</keyword>
<dbReference type="PANTHER" id="PTHR42790">
    <property type="entry name" value="AMINOTRANSFERASE"/>
    <property type="match status" value="1"/>
</dbReference>
<dbReference type="CDD" id="cd00609">
    <property type="entry name" value="AAT_like"/>
    <property type="match status" value="1"/>
</dbReference>
<evidence type="ECO:0000256" key="3">
    <source>
        <dbReference type="ARBA" id="ARBA00011738"/>
    </source>
</evidence>
<dbReference type="GO" id="GO:1901605">
    <property type="term" value="P:alpha-amino acid metabolic process"/>
    <property type="evidence" value="ECO:0007669"/>
    <property type="project" value="TreeGrafter"/>
</dbReference>
<evidence type="ECO:0000256" key="2">
    <source>
        <dbReference type="ARBA" id="ARBA00007441"/>
    </source>
</evidence>
<dbReference type="AlphaFoldDB" id="Q1LKD6"/>
<dbReference type="Gene3D" id="3.90.1150.10">
    <property type="entry name" value="Aspartate Aminotransferase, domain 1"/>
    <property type="match status" value="1"/>
</dbReference>
<accession>Q1LKD6</accession>
<evidence type="ECO:0000256" key="4">
    <source>
        <dbReference type="ARBA" id="ARBA00022576"/>
    </source>
</evidence>
<keyword evidence="5 8" id="KW-0808">Transferase</keyword>
<dbReference type="InterPro" id="IPR015422">
    <property type="entry name" value="PyrdxlP-dep_Trfase_small"/>
</dbReference>
<dbReference type="Proteomes" id="UP000002429">
    <property type="component" value="Chromosome"/>
</dbReference>
<dbReference type="Pfam" id="PF00155">
    <property type="entry name" value="Aminotran_1_2"/>
    <property type="match status" value="1"/>
</dbReference>
<keyword evidence="9" id="KW-1185">Reference proteome</keyword>